<protein>
    <submittedName>
        <fullName evidence="2">Uncharacterized protein</fullName>
    </submittedName>
</protein>
<evidence type="ECO:0000313" key="2">
    <source>
        <dbReference type="EMBL" id="CAH0716382.1"/>
    </source>
</evidence>
<dbReference type="AlphaFoldDB" id="A0A8J9VQU5"/>
<name>A0A8J9VQU5_9NEOP</name>
<reference evidence="2" key="1">
    <citation type="submission" date="2021-12" db="EMBL/GenBank/DDBJ databases">
        <authorList>
            <person name="Martin H S."/>
        </authorList>
    </citation>
    <scope>NUCLEOTIDE SEQUENCE</scope>
</reference>
<organism evidence="2 3">
    <name type="scientific">Brenthis ino</name>
    <name type="common">lesser marbled fritillary</name>
    <dbReference type="NCBI Taxonomy" id="405034"/>
    <lineage>
        <taxon>Eukaryota</taxon>
        <taxon>Metazoa</taxon>
        <taxon>Ecdysozoa</taxon>
        <taxon>Arthropoda</taxon>
        <taxon>Hexapoda</taxon>
        <taxon>Insecta</taxon>
        <taxon>Pterygota</taxon>
        <taxon>Neoptera</taxon>
        <taxon>Endopterygota</taxon>
        <taxon>Lepidoptera</taxon>
        <taxon>Glossata</taxon>
        <taxon>Ditrysia</taxon>
        <taxon>Papilionoidea</taxon>
        <taxon>Nymphalidae</taxon>
        <taxon>Heliconiinae</taxon>
        <taxon>Argynnini</taxon>
        <taxon>Brenthis</taxon>
    </lineage>
</organism>
<evidence type="ECO:0000256" key="1">
    <source>
        <dbReference type="SAM" id="MobiDB-lite"/>
    </source>
</evidence>
<dbReference type="Proteomes" id="UP000838878">
    <property type="component" value="Chromosome 11"/>
</dbReference>
<dbReference type="EMBL" id="OV170231">
    <property type="protein sequence ID" value="CAH0716382.1"/>
    <property type="molecule type" value="Genomic_DNA"/>
</dbReference>
<dbReference type="OrthoDB" id="6928007at2759"/>
<gene>
    <name evidence="2" type="ORF">BINO364_LOCUS3162</name>
</gene>
<feature type="region of interest" description="Disordered" evidence="1">
    <location>
        <begin position="53"/>
        <end position="106"/>
    </location>
</feature>
<proteinExistence type="predicted"/>
<sequence length="177" mass="20000">MNPDEPMNETYSEEELVDNLHFDVNIPFPRNRVQGAQPGPVGRYYLGEWSRAEREYRSASESRDGPVQAEGERFRVERENRSASESREGVGQVAGAGRSSSPVPPLPFAPNDLVDEDSNNEDHLHDLAHAMDNINMVHGAANDERHMRHLYDIDPMTFDTDFSLTSPPPEPHDTYKP</sequence>
<feature type="compositionally biased region" description="Basic and acidic residues" evidence="1">
    <location>
        <begin position="53"/>
        <end position="88"/>
    </location>
</feature>
<accession>A0A8J9VQU5</accession>
<feature type="non-terminal residue" evidence="2">
    <location>
        <position position="177"/>
    </location>
</feature>
<keyword evidence="3" id="KW-1185">Reference proteome</keyword>
<evidence type="ECO:0000313" key="3">
    <source>
        <dbReference type="Proteomes" id="UP000838878"/>
    </source>
</evidence>